<accession>A0A9P7VCC8</accession>
<dbReference type="InterPro" id="IPR028322">
    <property type="entry name" value="PNRC-like_rgn"/>
</dbReference>
<dbReference type="RefSeq" id="XP_043051005.1">
    <property type="nucleotide sequence ID" value="XM_043193953.1"/>
</dbReference>
<name>A0A9P7VCC8_9ASCO</name>
<feature type="region of interest" description="Disordered" evidence="3">
    <location>
        <begin position="29"/>
        <end position="204"/>
    </location>
</feature>
<organism evidence="4 5">
    <name type="scientific">Scheffersomyces spartinae</name>
    <dbReference type="NCBI Taxonomy" id="45513"/>
    <lineage>
        <taxon>Eukaryota</taxon>
        <taxon>Fungi</taxon>
        <taxon>Dikarya</taxon>
        <taxon>Ascomycota</taxon>
        <taxon>Saccharomycotina</taxon>
        <taxon>Pichiomycetes</taxon>
        <taxon>Debaryomycetaceae</taxon>
        <taxon>Scheffersomyces</taxon>
    </lineage>
</organism>
<sequence length="394" mass="42756">MAHELPRPIHQTPKKAIKLRPVVNKTAEVLPNGEELVSGKKPNKKINNNSEKSSSKKSISNANATRYCLPDGSKPQFFNEDKKENLKKKKSDNTSVLPNGEKPDFGTISNRMKGKRERNLPTACLPNGEKPDFGNGLEKDKLSYKTRNNKDRDQPERLLPNGTKVDFGNNSTDTFISSKKLSSKDKKKSSALTSLSASVSEESYAGASFHSSPSALALPKPSFKTLPKQPTANSINESSPAGVSTILASGGSIPTQGGTAPLRYPAAAYPLGSGFPMVPVQAGRQQQPQVMMLVHPPPPPLAPYIQQGFSYQVTPQGYIQYPFMMGQPPSGPVMNQSQMQLQHVTPGQIPPEQPIPQQVFTSHFQPGVSPPTGGRPLQQGHKISFNELIDSSKK</sequence>
<gene>
    <name evidence="4" type="ORF">KQ657_003222</name>
</gene>
<feature type="region of interest" description="Disordered" evidence="3">
    <location>
        <begin position="1"/>
        <end position="20"/>
    </location>
</feature>
<feature type="compositionally biased region" description="Polar residues" evidence="3">
    <location>
        <begin position="228"/>
        <end position="239"/>
    </location>
</feature>
<protein>
    <recommendedName>
        <fullName evidence="6">Enhancer of mRNA-decapping protein 1</fullName>
    </recommendedName>
</protein>
<evidence type="ECO:0000313" key="4">
    <source>
        <dbReference type="EMBL" id="KAG7195460.1"/>
    </source>
</evidence>
<dbReference type="GO" id="GO:0000184">
    <property type="term" value="P:nuclear-transcribed mRNA catabolic process, nonsense-mediated decay"/>
    <property type="evidence" value="ECO:0007669"/>
    <property type="project" value="UniProtKB-KW"/>
</dbReference>
<dbReference type="OrthoDB" id="4026794at2759"/>
<evidence type="ECO:0008006" key="6">
    <source>
        <dbReference type="Google" id="ProtNLM"/>
    </source>
</evidence>
<dbReference type="AlphaFoldDB" id="A0A9P7VCC8"/>
<comment type="caution">
    <text evidence="4">The sequence shown here is derived from an EMBL/GenBank/DDBJ whole genome shotgun (WGS) entry which is preliminary data.</text>
</comment>
<reference evidence="4" key="1">
    <citation type="submission" date="2021-03" db="EMBL/GenBank/DDBJ databases">
        <authorList>
            <person name="Palmer J.M."/>
        </authorList>
    </citation>
    <scope>NUCLEOTIDE SEQUENCE</scope>
    <source>
        <strain evidence="4">ARV_011</strain>
    </source>
</reference>
<dbReference type="Pfam" id="PF15365">
    <property type="entry name" value="PNRC"/>
    <property type="match status" value="1"/>
</dbReference>
<evidence type="ECO:0000313" key="5">
    <source>
        <dbReference type="Proteomes" id="UP000790833"/>
    </source>
</evidence>
<evidence type="ECO:0000256" key="1">
    <source>
        <dbReference type="ARBA" id="ARBA00023161"/>
    </source>
</evidence>
<feature type="compositionally biased region" description="Low complexity" evidence="3">
    <location>
        <begin position="45"/>
        <end position="63"/>
    </location>
</feature>
<evidence type="ECO:0000256" key="2">
    <source>
        <dbReference type="ARBA" id="ARBA00061292"/>
    </source>
</evidence>
<comment type="similarity">
    <text evidence="2">Belongs to the EDC family.</text>
</comment>
<dbReference type="EMBL" id="JAHMUF010000003">
    <property type="protein sequence ID" value="KAG7195460.1"/>
    <property type="molecule type" value="Genomic_DNA"/>
</dbReference>
<dbReference type="GeneID" id="66116596"/>
<feature type="compositionally biased region" description="Low complexity" evidence="3">
    <location>
        <begin position="190"/>
        <end position="203"/>
    </location>
</feature>
<proteinExistence type="inferred from homology"/>
<keyword evidence="5" id="KW-1185">Reference proteome</keyword>
<feature type="region of interest" description="Disordered" evidence="3">
    <location>
        <begin position="220"/>
        <end position="239"/>
    </location>
</feature>
<dbReference type="Proteomes" id="UP000790833">
    <property type="component" value="Unassembled WGS sequence"/>
</dbReference>
<evidence type="ECO:0000256" key="3">
    <source>
        <dbReference type="SAM" id="MobiDB-lite"/>
    </source>
</evidence>
<feature type="compositionally biased region" description="Basic and acidic residues" evidence="3">
    <location>
        <begin position="129"/>
        <end position="156"/>
    </location>
</feature>
<feature type="region of interest" description="Disordered" evidence="3">
    <location>
        <begin position="363"/>
        <end position="394"/>
    </location>
</feature>
<keyword evidence="1" id="KW-0866">Nonsense-mediated mRNA decay</keyword>